<dbReference type="EMBL" id="CAJNXB010004578">
    <property type="protein sequence ID" value="CAF3383135.1"/>
    <property type="molecule type" value="Genomic_DNA"/>
</dbReference>
<dbReference type="Proteomes" id="UP000663825">
    <property type="component" value="Unassembled WGS sequence"/>
</dbReference>
<dbReference type="Proteomes" id="UP000663873">
    <property type="component" value="Unassembled WGS sequence"/>
</dbReference>
<evidence type="ECO:0000313" key="4">
    <source>
        <dbReference type="Proteomes" id="UP000663873"/>
    </source>
</evidence>
<sequence>MLYDKQSYVALSTFSSIRKYQYNNCTEAVFCSPILTAFCQPSNRHHRPKRTKKHPAGLDSTRFRSMILSCNSFLSANKEQHAAMQFVQYAMEKSTGVMCVIFNITIDPSKISTSNNPFAIINSNTSISTENEILFTMHTIFRVSEIKQMVNNSRLWEVELPISGEQD</sequence>
<gene>
    <name evidence="1" type="ORF">TIS948_LOCUS26145</name>
    <name evidence="2" type="ORF">UJA718_LOCUS5913</name>
</gene>
<evidence type="ECO:0000313" key="3">
    <source>
        <dbReference type="Proteomes" id="UP000663825"/>
    </source>
</evidence>
<dbReference type="Gene3D" id="3.90.176.10">
    <property type="entry name" value="Toxin ADP-ribosyltransferase, Chain A, domain 1"/>
    <property type="match status" value="1"/>
</dbReference>
<accession>A0A817YPP8</accession>
<evidence type="ECO:0000313" key="2">
    <source>
        <dbReference type="EMBL" id="CAF4190710.1"/>
    </source>
</evidence>
<dbReference type="SUPFAM" id="SSF56399">
    <property type="entry name" value="ADP-ribosylation"/>
    <property type="match status" value="1"/>
</dbReference>
<name>A0A817YPP8_9BILA</name>
<proteinExistence type="predicted"/>
<reference evidence="1" key="1">
    <citation type="submission" date="2021-02" db="EMBL/GenBank/DDBJ databases">
        <authorList>
            <person name="Nowell W R."/>
        </authorList>
    </citation>
    <scope>NUCLEOTIDE SEQUENCE</scope>
</reference>
<dbReference type="EMBL" id="CAJOBP010000534">
    <property type="protein sequence ID" value="CAF4190710.1"/>
    <property type="molecule type" value="Genomic_DNA"/>
</dbReference>
<comment type="caution">
    <text evidence="1">The sequence shown here is derived from an EMBL/GenBank/DDBJ whole genome shotgun (WGS) entry which is preliminary data.</text>
</comment>
<protein>
    <submittedName>
        <fullName evidence="1">Uncharacterized protein</fullName>
    </submittedName>
</protein>
<dbReference type="AlphaFoldDB" id="A0A817YPP8"/>
<organism evidence="1 3">
    <name type="scientific">Rotaria socialis</name>
    <dbReference type="NCBI Taxonomy" id="392032"/>
    <lineage>
        <taxon>Eukaryota</taxon>
        <taxon>Metazoa</taxon>
        <taxon>Spiralia</taxon>
        <taxon>Gnathifera</taxon>
        <taxon>Rotifera</taxon>
        <taxon>Eurotatoria</taxon>
        <taxon>Bdelloidea</taxon>
        <taxon>Philodinida</taxon>
        <taxon>Philodinidae</taxon>
        <taxon>Rotaria</taxon>
    </lineage>
</organism>
<keyword evidence="4" id="KW-1185">Reference proteome</keyword>
<dbReference type="OrthoDB" id="10060095at2759"/>
<evidence type="ECO:0000313" key="1">
    <source>
        <dbReference type="EMBL" id="CAF3383135.1"/>
    </source>
</evidence>